<dbReference type="Pfam" id="PF03747">
    <property type="entry name" value="ADP_ribosyl_GH"/>
    <property type="match status" value="1"/>
</dbReference>
<dbReference type="Gene3D" id="1.10.4080.10">
    <property type="entry name" value="ADP-ribosylation/Crystallin J1"/>
    <property type="match status" value="1"/>
</dbReference>
<protein>
    <submittedName>
        <fullName evidence="4">ADP-ribosylglycohydrolase</fullName>
    </submittedName>
</protein>
<keyword evidence="5" id="KW-1185">Reference proteome</keyword>
<dbReference type="PANTHER" id="PTHR16222">
    <property type="entry name" value="ADP-RIBOSYLGLYCOHYDROLASE"/>
    <property type="match status" value="1"/>
</dbReference>
<dbReference type="PANTHER" id="PTHR16222:SF24">
    <property type="entry name" value="ADP-RIBOSYLHYDROLASE ARH3"/>
    <property type="match status" value="1"/>
</dbReference>
<feature type="binding site" evidence="3">
    <location>
        <position position="285"/>
    </location>
    <ligand>
        <name>Mg(2+)</name>
        <dbReference type="ChEBI" id="CHEBI:18420"/>
        <label>1</label>
    </ligand>
</feature>
<organism evidence="4 5">
    <name type="scientific">Dichotomicrobium thermohalophilum</name>
    <dbReference type="NCBI Taxonomy" id="933063"/>
    <lineage>
        <taxon>Bacteria</taxon>
        <taxon>Pseudomonadati</taxon>
        <taxon>Pseudomonadota</taxon>
        <taxon>Alphaproteobacteria</taxon>
        <taxon>Hyphomicrobiales</taxon>
        <taxon>Hyphomicrobiaceae</taxon>
        <taxon>Dichotomicrobium</taxon>
    </lineage>
</organism>
<evidence type="ECO:0000256" key="1">
    <source>
        <dbReference type="ARBA" id="ARBA00010702"/>
    </source>
</evidence>
<dbReference type="EMBL" id="QXDF01000001">
    <property type="protein sequence ID" value="RIA56820.1"/>
    <property type="molecule type" value="Genomic_DNA"/>
</dbReference>
<comment type="cofactor">
    <cofactor evidence="3">
        <name>Mg(2+)</name>
        <dbReference type="ChEBI" id="CHEBI:18420"/>
    </cofactor>
    <text evidence="3">Binds 2 magnesium ions per subunit.</text>
</comment>
<name>A0A397Q5Q6_9HYPH</name>
<accession>A0A397Q5Q6</accession>
<keyword evidence="3" id="KW-0479">Metal-binding</keyword>
<gene>
    <name evidence="4" type="ORF">BXY53_1932</name>
</gene>
<reference evidence="4 5" key="1">
    <citation type="submission" date="2018-08" db="EMBL/GenBank/DDBJ databases">
        <title>Genomic Encyclopedia of Archaeal and Bacterial Type Strains, Phase II (KMG-II): from individual species to whole genera.</title>
        <authorList>
            <person name="Goeker M."/>
        </authorList>
    </citation>
    <scope>NUCLEOTIDE SEQUENCE [LARGE SCALE GENOMIC DNA]</scope>
    <source>
        <strain evidence="4 5">DSM 5002</strain>
    </source>
</reference>
<keyword evidence="3" id="KW-0460">Magnesium</keyword>
<evidence type="ECO:0000313" key="5">
    <source>
        <dbReference type="Proteomes" id="UP000266273"/>
    </source>
</evidence>
<feature type="binding site" evidence="3">
    <location>
        <position position="286"/>
    </location>
    <ligand>
        <name>Mg(2+)</name>
        <dbReference type="ChEBI" id="CHEBI:18420"/>
        <label>1</label>
    </ligand>
</feature>
<feature type="binding site" evidence="3">
    <location>
        <position position="58"/>
    </location>
    <ligand>
        <name>Mg(2+)</name>
        <dbReference type="ChEBI" id="CHEBI:18420"/>
        <label>1</label>
    </ligand>
</feature>
<comment type="similarity">
    <text evidence="1">Belongs to the ADP-ribosylglycohydrolase family.</text>
</comment>
<dbReference type="Proteomes" id="UP000266273">
    <property type="component" value="Unassembled WGS sequence"/>
</dbReference>
<comment type="caution">
    <text evidence="4">The sequence shown here is derived from an EMBL/GenBank/DDBJ whole genome shotgun (WGS) entry which is preliminary data.</text>
</comment>
<sequence length="346" mass="37119">MTQHPSFLAQASLLAGAMGDSLGAEIEFWPLDRIAHQFPNGLRELPQHQGIVGAITDDTQMTLFTAEGLIRSWVRGRLKGIVSVAGVVHHALLRWLCTQGVEATVTDADHVGLVEDARLHHRRAPGNTCLSSLGSARHFGEPARNDSKGCGTIMRVAPVAFGVPTGDIRQVAIATSALTHGHATGQLAAAAWAELLHSVFLGEELEQTAVRLLSDYRDLDNGSETADAIEAALYATRDGSPETVELLGGGWVAEEALSIALYSALATSNLEDGLRCAVTHSGDSDSTGAVAGNLLGLLYPDQVFEHPWSNQIECRDLILRLARDLVEVQDWSNEFTEEQFAVYPGV</sequence>
<dbReference type="InterPro" id="IPR036705">
    <property type="entry name" value="Ribosyl_crysJ1_sf"/>
</dbReference>
<dbReference type="InterPro" id="IPR050792">
    <property type="entry name" value="ADP-ribosylglycohydrolase"/>
</dbReference>
<dbReference type="InterPro" id="IPR005502">
    <property type="entry name" value="Ribosyl_crysJ1"/>
</dbReference>
<evidence type="ECO:0000313" key="4">
    <source>
        <dbReference type="EMBL" id="RIA56820.1"/>
    </source>
</evidence>
<feature type="binding site" evidence="3">
    <location>
        <position position="283"/>
    </location>
    <ligand>
        <name>Mg(2+)</name>
        <dbReference type="ChEBI" id="CHEBI:18420"/>
        <label>1</label>
    </ligand>
</feature>
<dbReference type="SUPFAM" id="SSF101478">
    <property type="entry name" value="ADP-ribosylglycohydrolase"/>
    <property type="match status" value="1"/>
</dbReference>
<feature type="binding site" evidence="3">
    <location>
        <position position="57"/>
    </location>
    <ligand>
        <name>Mg(2+)</name>
        <dbReference type="ChEBI" id="CHEBI:18420"/>
        <label>1</label>
    </ligand>
</feature>
<keyword evidence="2 4" id="KW-0378">Hydrolase</keyword>
<feature type="binding site" evidence="3">
    <location>
        <position position="56"/>
    </location>
    <ligand>
        <name>Mg(2+)</name>
        <dbReference type="ChEBI" id="CHEBI:18420"/>
        <label>1</label>
    </ligand>
</feature>
<dbReference type="AlphaFoldDB" id="A0A397Q5Q6"/>
<dbReference type="GO" id="GO:0046872">
    <property type="term" value="F:metal ion binding"/>
    <property type="evidence" value="ECO:0007669"/>
    <property type="project" value="UniProtKB-KW"/>
</dbReference>
<proteinExistence type="inferred from homology"/>
<dbReference type="GO" id="GO:0016787">
    <property type="term" value="F:hydrolase activity"/>
    <property type="evidence" value="ECO:0007669"/>
    <property type="project" value="UniProtKB-KW"/>
</dbReference>
<evidence type="ECO:0000256" key="2">
    <source>
        <dbReference type="ARBA" id="ARBA00022801"/>
    </source>
</evidence>
<evidence type="ECO:0000256" key="3">
    <source>
        <dbReference type="PIRSR" id="PIRSR605502-1"/>
    </source>
</evidence>